<feature type="region of interest" description="Disordered" evidence="1">
    <location>
        <begin position="1"/>
        <end position="27"/>
    </location>
</feature>
<comment type="caution">
    <text evidence="2">The sequence shown here is derived from an EMBL/GenBank/DDBJ whole genome shotgun (WGS) entry which is preliminary data.</text>
</comment>
<accession>A0AAV4U721</accession>
<evidence type="ECO:0000313" key="3">
    <source>
        <dbReference type="Proteomes" id="UP001054837"/>
    </source>
</evidence>
<evidence type="ECO:0000313" key="2">
    <source>
        <dbReference type="EMBL" id="GIY53560.1"/>
    </source>
</evidence>
<dbReference type="Proteomes" id="UP001054837">
    <property type="component" value="Unassembled WGS sequence"/>
</dbReference>
<sequence>MSDNGKSKLRFVKKTSPDNILHSDDSAPKTLGVLSAESLSPFVEEPKLIHIMKYLESLSGESNSPQNFEQHDNFDQVTPFEENCKTKCYAKSYVDSNLSRGSNSEKYSSEENMSKQLSPVRGSINFKNKKILTNVPKSRSKTTCTTEKELPQLPFELAQLPLLDNYTNSLEEKLSQDSQKLIKVKEKNKQMKFSVFNIFADEVNKLTHTLLASLQKHTCDLTATIASLRENITVTSSALVAKEAQFQPKNLKNLAKACKESRIHAEKSLKKVLTVGQKYFEAEESYEKRLRGLQKKVIKKYTTRIKTAMEMASKAMDEQVISKTNALLKSVVKKIERL</sequence>
<reference evidence="2 3" key="1">
    <citation type="submission" date="2021-06" db="EMBL/GenBank/DDBJ databases">
        <title>Caerostris darwini draft genome.</title>
        <authorList>
            <person name="Kono N."/>
            <person name="Arakawa K."/>
        </authorList>
    </citation>
    <scope>NUCLEOTIDE SEQUENCE [LARGE SCALE GENOMIC DNA]</scope>
</reference>
<keyword evidence="3" id="KW-1185">Reference proteome</keyword>
<evidence type="ECO:0000256" key="1">
    <source>
        <dbReference type="SAM" id="MobiDB-lite"/>
    </source>
</evidence>
<name>A0AAV4U721_9ARAC</name>
<gene>
    <name evidence="2" type="primary">AVEN_119137_1</name>
    <name evidence="2" type="ORF">CDAR_58091</name>
</gene>
<dbReference type="AlphaFoldDB" id="A0AAV4U721"/>
<proteinExistence type="predicted"/>
<organism evidence="2 3">
    <name type="scientific">Caerostris darwini</name>
    <dbReference type="NCBI Taxonomy" id="1538125"/>
    <lineage>
        <taxon>Eukaryota</taxon>
        <taxon>Metazoa</taxon>
        <taxon>Ecdysozoa</taxon>
        <taxon>Arthropoda</taxon>
        <taxon>Chelicerata</taxon>
        <taxon>Arachnida</taxon>
        <taxon>Araneae</taxon>
        <taxon>Araneomorphae</taxon>
        <taxon>Entelegynae</taxon>
        <taxon>Araneoidea</taxon>
        <taxon>Araneidae</taxon>
        <taxon>Caerostris</taxon>
    </lineage>
</organism>
<dbReference type="EMBL" id="BPLQ01010785">
    <property type="protein sequence ID" value="GIY53560.1"/>
    <property type="molecule type" value="Genomic_DNA"/>
</dbReference>
<protein>
    <submittedName>
        <fullName evidence="2">SYCP2_SLD domain-containing protein</fullName>
    </submittedName>
</protein>